<keyword evidence="2" id="KW-0229">DNA integration</keyword>
<dbReference type="GO" id="GO:0015074">
    <property type="term" value="P:DNA integration"/>
    <property type="evidence" value="ECO:0007669"/>
    <property type="project" value="UniProtKB-KW"/>
</dbReference>
<dbReference type="InterPro" id="IPR038488">
    <property type="entry name" value="Integrase_DNA-bd_sf"/>
</dbReference>
<sequence>MLTDAAIRALRPTQRPYKASDAHGLYVLVTPGGSKLWRFKYRHGGRERLLALGAYPAVTLREARELRDEARRMLARGLDPCAERQAAKRRALEAEGSTFAAVAEEWRKKQLSKTSARYQKKCWRFVERDLLPYLGDSQISEIGAPKILEAVRRVESRGVIETAHKVLQLAGQIFRYAVATGKAQSDPTPALRGALEPVRVTHMAAPTDPKKVGEILRTFDAFRGGPIVAAALRLLPLVFVRPGELRTMQWKDIDFDTCEWKYTVSKTKTPHIVPLSRQAIAILKDIHPLTGHLQGGYVFPSARSSLRPMSDAAINAALKRLGIDTKSELTAHGWRAVARTLLHEQIGYPPEVIEHQLAHAVPDPLGRAYNRTKFLAERKKMMQKWADYLDKIKNQ</sequence>
<dbReference type="InterPro" id="IPR025166">
    <property type="entry name" value="Integrase_DNA_bind_dom"/>
</dbReference>
<dbReference type="InterPro" id="IPR050808">
    <property type="entry name" value="Phage_Integrase"/>
</dbReference>
<evidence type="ECO:0000256" key="5">
    <source>
        <dbReference type="PROSITE-ProRule" id="PRU01248"/>
    </source>
</evidence>
<dbReference type="InterPro" id="IPR053876">
    <property type="entry name" value="Phage_int_M"/>
</dbReference>
<accession>A0A554X8E5</accession>
<dbReference type="EMBL" id="VJON01000041">
    <property type="protein sequence ID" value="TSE32103.1"/>
    <property type="molecule type" value="Genomic_DNA"/>
</dbReference>
<dbReference type="Gene3D" id="1.10.150.130">
    <property type="match status" value="1"/>
</dbReference>
<dbReference type="InterPro" id="IPR010998">
    <property type="entry name" value="Integrase_recombinase_N"/>
</dbReference>
<evidence type="ECO:0000256" key="1">
    <source>
        <dbReference type="ARBA" id="ARBA00008857"/>
    </source>
</evidence>
<organism evidence="8 9">
    <name type="scientific">Tepidimonas charontis</name>
    <dbReference type="NCBI Taxonomy" id="2267262"/>
    <lineage>
        <taxon>Bacteria</taxon>
        <taxon>Pseudomonadati</taxon>
        <taxon>Pseudomonadota</taxon>
        <taxon>Betaproteobacteria</taxon>
        <taxon>Burkholderiales</taxon>
        <taxon>Tepidimonas</taxon>
    </lineage>
</organism>
<dbReference type="Pfam" id="PF13356">
    <property type="entry name" value="Arm-DNA-bind_3"/>
    <property type="match status" value="1"/>
</dbReference>
<dbReference type="RefSeq" id="WP_144329058.1">
    <property type="nucleotide sequence ID" value="NZ_VJON01000041.1"/>
</dbReference>
<evidence type="ECO:0000313" key="9">
    <source>
        <dbReference type="Proteomes" id="UP000318294"/>
    </source>
</evidence>
<dbReference type="InterPro" id="IPR002104">
    <property type="entry name" value="Integrase_catalytic"/>
</dbReference>
<dbReference type="Proteomes" id="UP000318294">
    <property type="component" value="Unassembled WGS sequence"/>
</dbReference>
<dbReference type="PROSITE" id="PS51898">
    <property type="entry name" value="TYR_RECOMBINASE"/>
    <property type="match status" value="1"/>
</dbReference>
<evidence type="ECO:0000259" key="7">
    <source>
        <dbReference type="PROSITE" id="PS51900"/>
    </source>
</evidence>
<dbReference type="SUPFAM" id="SSF56349">
    <property type="entry name" value="DNA breaking-rejoining enzymes"/>
    <property type="match status" value="1"/>
</dbReference>
<keyword evidence="4" id="KW-0233">DNA recombination</keyword>
<dbReference type="GO" id="GO:0006310">
    <property type="term" value="P:DNA recombination"/>
    <property type="evidence" value="ECO:0007669"/>
    <property type="project" value="UniProtKB-KW"/>
</dbReference>
<dbReference type="OrthoDB" id="9775880at2"/>
<proteinExistence type="inferred from homology"/>
<dbReference type="Pfam" id="PF22022">
    <property type="entry name" value="Phage_int_M"/>
    <property type="match status" value="1"/>
</dbReference>
<name>A0A554X8E5_9BURK</name>
<feature type="domain" description="Core-binding (CB)" evidence="7">
    <location>
        <begin position="97"/>
        <end position="178"/>
    </location>
</feature>
<dbReference type="CDD" id="cd00801">
    <property type="entry name" value="INT_P4_C"/>
    <property type="match status" value="1"/>
</dbReference>
<gene>
    <name evidence="8" type="primary">intA_3</name>
    <name evidence="8" type="ORF">Tchar_02190</name>
</gene>
<dbReference type="PANTHER" id="PTHR30629">
    <property type="entry name" value="PROPHAGE INTEGRASE"/>
    <property type="match status" value="1"/>
</dbReference>
<dbReference type="Gene3D" id="1.10.443.10">
    <property type="entry name" value="Intergrase catalytic core"/>
    <property type="match status" value="1"/>
</dbReference>
<dbReference type="Pfam" id="PF00589">
    <property type="entry name" value="Phage_integrase"/>
    <property type="match status" value="1"/>
</dbReference>
<dbReference type="InterPro" id="IPR044068">
    <property type="entry name" value="CB"/>
</dbReference>
<keyword evidence="3 5" id="KW-0238">DNA-binding</keyword>
<feature type="domain" description="Tyr recombinase" evidence="6">
    <location>
        <begin position="202"/>
        <end position="382"/>
    </location>
</feature>
<evidence type="ECO:0000313" key="8">
    <source>
        <dbReference type="EMBL" id="TSE32103.1"/>
    </source>
</evidence>
<evidence type="ECO:0000259" key="6">
    <source>
        <dbReference type="PROSITE" id="PS51898"/>
    </source>
</evidence>
<dbReference type="Gene3D" id="3.30.160.390">
    <property type="entry name" value="Integrase, DNA-binding domain"/>
    <property type="match status" value="1"/>
</dbReference>
<evidence type="ECO:0000256" key="3">
    <source>
        <dbReference type="ARBA" id="ARBA00023125"/>
    </source>
</evidence>
<comment type="similarity">
    <text evidence="1">Belongs to the 'phage' integrase family.</text>
</comment>
<dbReference type="GO" id="GO:0003677">
    <property type="term" value="F:DNA binding"/>
    <property type="evidence" value="ECO:0007669"/>
    <property type="project" value="UniProtKB-UniRule"/>
</dbReference>
<protein>
    <submittedName>
        <fullName evidence="8">Prophage integrase IntA</fullName>
    </submittedName>
</protein>
<dbReference type="AlphaFoldDB" id="A0A554X8E5"/>
<evidence type="ECO:0000256" key="2">
    <source>
        <dbReference type="ARBA" id="ARBA00022908"/>
    </source>
</evidence>
<evidence type="ECO:0000256" key="4">
    <source>
        <dbReference type="ARBA" id="ARBA00023172"/>
    </source>
</evidence>
<dbReference type="PANTHER" id="PTHR30629:SF2">
    <property type="entry name" value="PROPHAGE INTEGRASE INTS-RELATED"/>
    <property type="match status" value="1"/>
</dbReference>
<dbReference type="InterPro" id="IPR013762">
    <property type="entry name" value="Integrase-like_cat_sf"/>
</dbReference>
<comment type="caution">
    <text evidence="8">The sequence shown here is derived from an EMBL/GenBank/DDBJ whole genome shotgun (WGS) entry which is preliminary data.</text>
</comment>
<dbReference type="InterPro" id="IPR011010">
    <property type="entry name" value="DNA_brk_join_enz"/>
</dbReference>
<reference evidence="8 9" key="1">
    <citation type="submission" date="2019-07" db="EMBL/GenBank/DDBJ databases">
        <title>Tepidimonas charontis SPSP-6 draft genome.</title>
        <authorList>
            <person name="Da Costa M.S."/>
            <person name="Froufe H.J.C."/>
            <person name="Egas C."/>
            <person name="Albuquerque L."/>
        </authorList>
    </citation>
    <scope>NUCLEOTIDE SEQUENCE [LARGE SCALE GENOMIC DNA]</scope>
    <source>
        <strain evidence="8 9">SPSP-6</strain>
    </source>
</reference>
<keyword evidence="9" id="KW-1185">Reference proteome</keyword>
<dbReference type="PROSITE" id="PS51900">
    <property type="entry name" value="CB"/>
    <property type="match status" value="1"/>
</dbReference>